<dbReference type="AlphaFoldDB" id="A0A1V6CB24"/>
<name>A0A1V6CB24_UNCT6</name>
<sequence>MVQKSKEFLIGWEHTDITPEDPVCLCGQFHARVSENVKDPITATVCVFDSIKEGRISDHAVMISCDLVAIPEELKKSILAKTHILIPEIDLTKIIVNATHTHTAPEVGGDVIRGTNGSNIKEMYGVDLPCMDVQQYIDFASGKIVEALRNAWEKRSPGGISYGLGFAVVGHNRRASYYDGSSVMYGKTNTENFSHIEGYEDHSINLLTTTDKMGNLTGMIVNIACPSQVDEHLFSVSADYWHETRQQLKKKFGDIFVMPQCSAAGDQSPHILIGQQAQQRMWNLAGRNQREEIAVRISDGIEKILPLIRKETNTLPDFTCVQKEIDLSANTITEDEISIFMVEAEKHYKEYEKLKSQIEANPEKTKQPRWYKDITFHFKRYKWYKAVKDRFEAQKQNPKVKVNIHVMRIGDVIMATNPFECYLDYGMRIKARSRAIQTFIVQLAGGGTYLPTERAKKSGSYGAISPSCIVGPEGGRELVESTLKIINSLI</sequence>
<evidence type="ECO:0008006" key="2">
    <source>
        <dbReference type="Google" id="ProtNLM"/>
    </source>
</evidence>
<protein>
    <recommendedName>
        <fullName evidence="2">Neutral/alkaline non-lysosomal ceramidase</fullName>
    </recommendedName>
</protein>
<dbReference type="Proteomes" id="UP000485562">
    <property type="component" value="Unassembled WGS sequence"/>
</dbReference>
<organism evidence="1">
    <name type="scientific">candidate division TA06 bacterium ADurb.Bin131</name>
    <dbReference type="NCBI Taxonomy" id="1852827"/>
    <lineage>
        <taxon>Bacteria</taxon>
        <taxon>Bacteria division TA06</taxon>
    </lineage>
</organism>
<accession>A0A1V6CB24</accession>
<dbReference type="EMBL" id="MWDQ01000052">
    <property type="protein sequence ID" value="OQB74093.1"/>
    <property type="molecule type" value="Genomic_DNA"/>
</dbReference>
<evidence type="ECO:0000313" key="1">
    <source>
        <dbReference type="EMBL" id="OQB74093.1"/>
    </source>
</evidence>
<proteinExistence type="predicted"/>
<comment type="caution">
    <text evidence="1">The sequence shown here is derived from an EMBL/GenBank/DDBJ whole genome shotgun (WGS) entry which is preliminary data.</text>
</comment>
<gene>
    <name evidence="1" type="ORF">BWX89_00659</name>
</gene>
<reference evidence="1" key="1">
    <citation type="submission" date="2017-02" db="EMBL/GenBank/DDBJ databases">
        <title>Delving into the versatile metabolic prowess of the omnipresent phylum Bacteroidetes.</title>
        <authorList>
            <person name="Nobu M.K."/>
            <person name="Mei R."/>
            <person name="Narihiro T."/>
            <person name="Kuroda K."/>
            <person name="Liu W.-T."/>
        </authorList>
    </citation>
    <scope>NUCLEOTIDE SEQUENCE</scope>
    <source>
        <strain evidence="1">ADurb.Bin131</strain>
    </source>
</reference>